<dbReference type="AlphaFoldDB" id="A0A1E3PHH3"/>
<dbReference type="Pfam" id="PF07896">
    <property type="entry name" value="DUF1674"/>
    <property type="match status" value="1"/>
</dbReference>
<accession>A0A1E3PHH3</accession>
<dbReference type="PANTHER" id="PTHR28524">
    <property type="entry name" value="SUCCINATE DEHYDROGENASE ASSEMBLY FACTOR 4, MITOCHONDRIAL"/>
    <property type="match status" value="1"/>
</dbReference>
<evidence type="ECO:0000256" key="2">
    <source>
        <dbReference type="ARBA" id="ARBA00022170"/>
    </source>
</evidence>
<evidence type="ECO:0000313" key="4">
    <source>
        <dbReference type="EMBL" id="ODQ64863.1"/>
    </source>
</evidence>
<dbReference type="Proteomes" id="UP000095009">
    <property type="component" value="Unassembled WGS sequence"/>
</dbReference>
<feature type="region of interest" description="Disordered" evidence="3">
    <location>
        <begin position="119"/>
        <end position="146"/>
    </location>
</feature>
<reference evidence="4 5" key="1">
    <citation type="journal article" date="2016" name="Proc. Natl. Acad. Sci. U.S.A.">
        <title>Comparative genomics of biotechnologically important yeasts.</title>
        <authorList>
            <person name="Riley R."/>
            <person name="Haridas S."/>
            <person name="Wolfe K.H."/>
            <person name="Lopes M.R."/>
            <person name="Hittinger C.T."/>
            <person name="Goeker M."/>
            <person name="Salamov A.A."/>
            <person name="Wisecaver J.H."/>
            <person name="Long T.M."/>
            <person name="Calvey C.H."/>
            <person name="Aerts A.L."/>
            <person name="Barry K.W."/>
            <person name="Choi C."/>
            <person name="Clum A."/>
            <person name="Coughlan A.Y."/>
            <person name="Deshpande S."/>
            <person name="Douglass A.P."/>
            <person name="Hanson S.J."/>
            <person name="Klenk H.-P."/>
            <person name="LaButti K.M."/>
            <person name="Lapidus A."/>
            <person name="Lindquist E.A."/>
            <person name="Lipzen A.M."/>
            <person name="Meier-Kolthoff J.P."/>
            <person name="Ohm R.A."/>
            <person name="Otillar R.P."/>
            <person name="Pangilinan J.L."/>
            <person name="Peng Y."/>
            <person name="Rokas A."/>
            <person name="Rosa C.A."/>
            <person name="Scheuner C."/>
            <person name="Sibirny A.A."/>
            <person name="Slot J.C."/>
            <person name="Stielow J.B."/>
            <person name="Sun H."/>
            <person name="Kurtzman C.P."/>
            <person name="Blackwell M."/>
            <person name="Grigoriev I.V."/>
            <person name="Jeffries T.W."/>
        </authorList>
    </citation>
    <scope>NUCLEOTIDE SEQUENCE [LARGE SCALE GENOMIC DNA]</scope>
    <source>
        <strain evidence="4 5">DSM 6958</strain>
    </source>
</reference>
<proteinExistence type="inferred from homology"/>
<dbReference type="EMBL" id="KV454410">
    <property type="protein sequence ID" value="ODQ64863.1"/>
    <property type="molecule type" value="Genomic_DNA"/>
</dbReference>
<sequence length="155" mass="17436">MFPSFSKSAKLVGLKRMSMSHVATSRPVAVIMSTRFYSADFGSFSAPPRLPKEEQEEFERLQKQANTQVAFEIFEDQTAKLEGKKNVDDEDLSLRDPILLKSEEGAAALQFHPEFRKSNDEFVGDKNPITGEIGGPKQDPLRHGDYSFNGRCTDF</sequence>
<dbReference type="GO" id="GO:0034553">
    <property type="term" value="P:mitochondrial respiratory chain complex II assembly"/>
    <property type="evidence" value="ECO:0007669"/>
    <property type="project" value="EnsemblFungi"/>
</dbReference>
<evidence type="ECO:0000256" key="3">
    <source>
        <dbReference type="SAM" id="MobiDB-lite"/>
    </source>
</evidence>
<protein>
    <recommendedName>
        <fullName evidence="2">Succinate dehydrogenase assembly factor 4, mitochondrial</fullName>
    </recommendedName>
</protein>
<dbReference type="GO" id="GO:0008047">
    <property type="term" value="F:enzyme activator activity"/>
    <property type="evidence" value="ECO:0007669"/>
    <property type="project" value="EnsemblFungi"/>
</dbReference>
<gene>
    <name evidence="4" type="ORF">NADFUDRAFT_46703</name>
</gene>
<comment type="similarity">
    <text evidence="1">Belongs to the SDHAF4 family.</text>
</comment>
<evidence type="ECO:0000256" key="1">
    <source>
        <dbReference type="ARBA" id="ARBA00005701"/>
    </source>
</evidence>
<dbReference type="PANTHER" id="PTHR28524:SF3">
    <property type="entry name" value="SUCCINATE DEHYDROGENASE ASSEMBLY FACTOR 4, MITOCHONDRIAL"/>
    <property type="match status" value="1"/>
</dbReference>
<evidence type="ECO:0000313" key="5">
    <source>
        <dbReference type="Proteomes" id="UP000095009"/>
    </source>
</evidence>
<organism evidence="4 5">
    <name type="scientific">Nadsonia fulvescens var. elongata DSM 6958</name>
    <dbReference type="NCBI Taxonomy" id="857566"/>
    <lineage>
        <taxon>Eukaryota</taxon>
        <taxon>Fungi</taxon>
        <taxon>Dikarya</taxon>
        <taxon>Ascomycota</taxon>
        <taxon>Saccharomycotina</taxon>
        <taxon>Dipodascomycetes</taxon>
        <taxon>Dipodascales</taxon>
        <taxon>Dipodascales incertae sedis</taxon>
        <taxon>Nadsonia</taxon>
    </lineage>
</organism>
<dbReference type="InterPro" id="IPR012875">
    <property type="entry name" value="SDHF4"/>
</dbReference>
<name>A0A1E3PHH3_9ASCO</name>
<dbReference type="GO" id="GO:0034614">
    <property type="term" value="P:cellular response to reactive oxygen species"/>
    <property type="evidence" value="ECO:0007669"/>
    <property type="project" value="EnsemblFungi"/>
</dbReference>
<dbReference type="GO" id="GO:0005759">
    <property type="term" value="C:mitochondrial matrix"/>
    <property type="evidence" value="ECO:0007669"/>
    <property type="project" value="EnsemblFungi"/>
</dbReference>
<dbReference type="GO" id="GO:0045333">
    <property type="term" value="P:cellular respiration"/>
    <property type="evidence" value="ECO:0007669"/>
    <property type="project" value="EnsemblFungi"/>
</dbReference>
<dbReference type="GO" id="GO:0044183">
    <property type="term" value="F:protein folding chaperone"/>
    <property type="evidence" value="ECO:0007669"/>
    <property type="project" value="EnsemblFungi"/>
</dbReference>
<dbReference type="OrthoDB" id="201362at2759"/>
<dbReference type="STRING" id="857566.A0A1E3PHH3"/>
<keyword evidence="5" id="KW-1185">Reference proteome</keyword>